<feature type="transmembrane region" description="Helical" evidence="1">
    <location>
        <begin position="6"/>
        <end position="25"/>
    </location>
</feature>
<proteinExistence type="predicted"/>
<accession>A0A2N5M7L4</accession>
<gene>
    <name evidence="2" type="ORF">CUU66_08330</name>
</gene>
<comment type="caution">
    <text evidence="2">The sequence shown here is derived from an EMBL/GenBank/DDBJ whole genome shotgun (WGS) entry which is preliminary data.</text>
</comment>
<keyword evidence="1" id="KW-0472">Membrane</keyword>
<evidence type="ECO:0000256" key="1">
    <source>
        <dbReference type="SAM" id="Phobius"/>
    </source>
</evidence>
<keyword evidence="1" id="KW-0812">Transmembrane</keyword>
<dbReference type="Pfam" id="PF17328">
    <property type="entry name" value="DUF5366"/>
    <property type="match status" value="1"/>
</dbReference>
<sequence>MKNTYFTGYFPLMAIILFSLSLAVCTEMKSITLLKQIGIYSGMREFFSEAGLKLTLLIVFLLVFFMVFSALKLISDTILELSLLFFSKDSEGKSLKGIRKCSIIFFIGGLASIGSSGWLPGIILIFLASTLTAFVYMVYQTSPVLTTAGLTGMIFFHTLVWSTLLLIVGFSLLKLYNSILASLPL</sequence>
<dbReference type="OrthoDB" id="2739240at2"/>
<dbReference type="RefSeq" id="WP_101641221.1">
    <property type="nucleotide sequence ID" value="NZ_PGUY01000023.1"/>
</dbReference>
<dbReference type="EMBL" id="PGUY01000023">
    <property type="protein sequence ID" value="PLT30337.1"/>
    <property type="molecule type" value="Genomic_DNA"/>
</dbReference>
<keyword evidence="1" id="KW-1133">Transmembrane helix</keyword>
<evidence type="ECO:0000313" key="2">
    <source>
        <dbReference type="EMBL" id="PLT30337.1"/>
    </source>
</evidence>
<reference evidence="2 3" key="1">
    <citation type="submission" date="2017-11" db="EMBL/GenBank/DDBJ databases">
        <title>Comparitive Functional Genomics of Dry Heat Resistant strains isolated from the Viking Spacecraft.</title>
        <authorList>
            <person name="Seuylemezian A."/>
            <person name="Cooper K."/>
            <person name="Vaishampayan P."/>
        </authorList>
    </citation>
    <scope>NUCLEOTIDE SEQUENCE [LARGE SCALE GENOMIC DNA]</scope>
    <source>
        <strain evidence="2 3">V1-29</strain>
    </source>
</reference>
<dbReference type="AlphaFoldDB" id="A0A2N5M7L4"/>
<feature type="transmembrane region" description="Helical" evidence="1">
    <location>
        <begin position="118"/>
        <end position="139"/>
    </location>
</feature>
<evidence type="ECO:0008006" key="4">
    <source>
        <dbReference type="Google" id="ProtNLM"/>
    </source>
</evidence>
<feature type="transmembrane region" description="Helical" evidence="1">
    <location>
        <begin position="54"/>
        <end position="74"/>
    </location>
</feature>
<name>A0A2N5M7L4_9BACI</name>
<protein>
    <recommendedName>
        <fullName evidence="4">YufK family protein</fullName>
    </recommendedName>
</protein>
<dbReference type="Proteomes" id="UP000234748">
    <property type="component" value="Unassembled WGS sequence"/>
</dbReference>
<keyword evidence="3" id="KW-1185">Reference proteome</keyword>
<dbReference type="InterPro" id="IPR035289">
    <property type="entry name" value="DUF5366"/>
</dbReference>
<organism evidence="2 3">
    <name type="scientific">Peribacillus deserti</name>
    <dbReference type="NCBI Taxonomy" id="673318"/>
    <lineage>
        <taxon>Bacteria</taxon>
        <taxon>Bacillati</taxon>
        <taxon>Bacillota</taxon>
        <taxon>Bacilli</taxon>
        <taxon>Bacillales</taxon>
        <taxon>Bacillaceae</taxon>
        <taxon>Peribacillus</taxon>
    </lineage>
</organism>
<evidence type="ECO:0000313" key="3">
    <source>
        <dbReference type="Proteomes" id="UP000234748"/>
    </source>
</evidence>
<feature type="transmembrane region" description="Helical" evidence="1">
    <location>
        <begin position="151"/>
        <end position="173"/>
    </location>
</feature>